<proteinExistence type="predicted"/>
<keyword evidence="1" id="KW-1133">Transmembrane helix</keyword>
<comment type="caution">
    <text evidence="2">The sequence shown here is derived from an EMBL/GenBank/DDBJ whole genome shotgun (WGS) entry which is preliminary data.</text>
</comment>
<reference evidence="2" key="1">
    <citation type="submission" date="2019-07" db="EMBL/GenBank/DDBJ databases">
        <title>Annotation for the trematode Paragonimus miyazaki's.</title>
        <authorList>
            <person name="Choi Y.-J."/>
        </authorList>
    </citation>
    <scope>NUCLEOTIDE SEQUENCE</scope>
    <source>
        <strain evidence="2">Japan</strain>
    </source>
</reference>
<protein>
    <submittedName>
        <fullName evidence="2">Uncharacterized protein</fullName>
    </submittedName>
</protein>
<name>A0A8S9YTJ0_9TREM</name>
<evidence type="ECO:0000313" key="2">
    <source>
        <dbReference type="EMBL" id="KAF7256373.1"/>
    </source>
</evidence>
<gene>
    <name evidence="2" type="ORF">EG68_08797</name>
</gene>
<dbReference type="Proteomes" id="UP000822476">
    <property type="component" value="Unassembled WGS sequence"/>
</dbReference>
<accession>A0A8S9YTJ0</accession>
<evidence type="ECO:0000256" key="1">
    <source>
        <dbReference type="SAM" id="Phobius"/>
    </source>
</evidence>
<keyword evidence="1" id="KW-0472">Membrane</keyword>
<evidence type="ECO:0000313" key="3">
    <source>
        <dbReference type="Proteomes" id="UP000822476"/>
    </source>
</evidence>
<keyword evidence="1" id="KW-0812">Transmembrane</keyword>
<dbReference type="EMBL" id="JTDE01003176">
    <property type="protein sequence ID" value="KAF7256373.1"/>
    <property type="molecule type" value="Genomic_DNA"/>
</dbReference>
<sequence length="119" mass="13691">MQKFLHIRSLFLGKLLVNKSIARLSMFASRIRRPSNVQCFAILHRVWNYTIRRLLSLPSGAVFPVCVVIFPTQLTSICQRIVLLLLRLSFHLYAYFSTHSLSSQLFFGVVQFVVVLSFG</sequence>
<organism evidence="2 3">
    <name type="scientific">Paragonimus skrjabini miyazakii</name>
    <dbReference type="NCBI Taxonomy" id="59628"/>
    <lineage>
        <taxon>Eukaryota</taxon>
        <taxon>Metazoa</taxon>
        <taxon>Spiralia</taxon>
        <taxon>Lophotrochozoa</taxon>
        <taxon>Platyhelminthes</taxon>
        <taxon>Trematoda</taxon>
        <taxon>Digenea</taxon>
        <taxon>Plagiorchiida</taxon>
        <taxon>Troglotremata</taxon>
        <taxon>Troglotrematidae</taxon>
        <taxon>Paragonimus</taxon>
    </lineage>
</organism>
<dbReference type="AlphaFoldDB" id="A0A8S9YTJ0"/>
<feature type="transmembrane region" description="Helical" evidence="1">
    <location>
        <begin position="92"/>
        <end position="118"/>
    </location>
</feature>
<keyword evidence="3" id="KW-1185">Reference proteome</keyword>
<feature type="transmembrane region" description="Helical" evidence="1">
    <location>
        <begin position="54"/>
        <end position="72"/>
    </location>
</feature>